<feature type="compositionally biased region" description="Basic and acidic residues" evidence="7">
    <location>
        <begin position="459"/>
        <end position="469"/>
    </location>
</feature>
<evidence type="ECO:0000313" key="11">
    <source>
        <dbReference type="Proteomes" id="UP000284395"/>
    </source>
</evidence>
<dbReference type="PRINTS" id="PR00411">
    <property type="entry name" value="PNDRDTASEI"/>
</dbReference>
<dbReference type="GO" id="GO:0003955">
    <property type="term" value="F:NAD(P)H dehydrogenase (quinone) activity"/>
    <property type="evidence" value="ECO:0007669"/>
    <property type="project" value="TreeGrafter"/>
</dbReference>
<dbReference type="Gene3D" id="3.30.390.30">
    <property type="match status" value="1"/>
</dbReference>
<keyword evidence="5" id="KW-0520">NAD</keyword>
<proteinExistence type="inferred from homology"/>
<dbReference type="OrthoDB" id="7410809at2"/>
<evidence type="ECO:0000313" key="10">
    <source>
        <dbReference type="EMBL" id="RKF18246.1"/>
    </source>
</evidence>
<evidence type="ECO:0000256" key="1">
    <source>
        <dbReference type="ARBA" id="ARBA00007532"/>
    </source>
</evidence>
<sequence length="469" mass="49437">MADHICDVAVIGAGTAGIAAERNARRHGAATLLIDPEFIGTTCASVGCMPSKLLIAAAENAYAAAQSDIFGIRTGDIAIDGKAVMQRLREERDKFTAGTRSRFEKLPRGTTIRARARFTAPTTLALDNGDTVSAKAVVIATGSSPMVPEPFAALGNDVLTSDTIFEIEDLPRSLAVIGGGTIGLELAQAMARLGVEVSLFDRAETLGKVQDQEILDALLDVLTRDMNVHLGVDVTPEKAAGGINISWKGKSTGHQLFEKVLVAVGRPPNLKDLDLAAAGVELDDRGRPLFDRTTMQCGEAPIFIAGDDNADAPLLHEAATEGAIAGRNAVAYPASIPSRRTPSFAITFTDPPLVLLGQEPGENTLTGFASYTDQGRAKVEARADGCIRLYAEPEEGVLTGAAMFAPGADHMAHLLMLAIMKRVSASQLLEMPFYHPTLEEGLRPALRDICGATPTPIPGDRDGREPPGG</sequence>
<keyword evidence="10" id="KW-0560">Oxidoreductase</keyword>
<name>A0A420EC44_9SPHN</name>
<evidence type="ECO:0000259" key="8">
    <source>
        <dbReference type="Pfam" id="PF02852"/>
    </source>
</evidence>
<dbReference type="NCBIfam" id="NF004939">
    <property type="entry name" value="PRK06292.1-1"/>
    <property type="match status" value="1"/>
</dbReference>
<keyword evidence="5" id="KW-0547">Nucleotide-binding</keyword>
<reference evidence="10 11" key="1">
    <citation type="submission" date="2018-09" db="EMBL/GenBank/DDBJ databases">
        <title>Altererythrobacter spongiae sp. nov., isolated from a marine sponge.</title>
        <authorList>
            <person name="Zhuang L."/>
            <person name="Luo L."/>
        </authorList>
    </citation>
    <scope>NUCLEOTIDE SEQUENCE [LARGE SCALE GENOMIC DNA]</scope>
    <source>
        <strain evidence="10 11">HN-Y73</strain>
    </source>
</reference>
<dbReference type="InterPro" id="IPR036188">
    <property type="entry name" value="FAD/NAD-bd_sf"/>
</dbReference>
<dbReference type="SUPFAM" id="SSF51905">
    <property type="entry name" value="FAD/NAD(P)-binding domain"/>
    <property type="match status" value="2"/>
</dbReference>
<feature type="disulfide bond" description="Redox-active" evidence="6">
    <location>
        <begin position="43"/>
        <end position="48"/>
    </location>
</feature>
<dbReference type="Gene3D" id="3.50.50.60">
    <property type="entry name" value="FAD/NAD(P)-binding domain"/>
    <property type="match status" value="2"/>
</dbReference>
<dbReference type="SUPFAM" id="SSF55424">
    <property type="entry name" value="FAD/NAD-linked reductases, dimerisation (C-terminal) domain"/>
    <property type="match status" value="1"/>
</dbReference>
<keyword evidence="3 5" id="KW-0274">FAD</keyword>
<feature type="binding site" evidence="5">
    <location>
        <begin position="178"/>
        <end position="185"/>
    </location>
    <ligand>
        <name>NAD(+)</name>
        <dbReference type="ChEBI" id="CHEBI:57540"/>
    </ligand>
</feature>
<feature type="active site" description="Proton acceptor" evidence="4">
    <location>
        <position position="435"/>
    </location>
</feature>
<feature type="region of interest" description="Disordered" evidence="7">
    <location>
        <begin position="450"/>
        <end position="469"/>
    </location>
</feature>
<dbReference type="InterPro" id="IPR023753">
    <property type="entry name" value="FAD/NAD-binding_dom"/>
</dbReference>
<dbReference type="PANTHER" id="PTHR43014:SF4">
    <property type="entry name" value="PYRIDINE NUCLEOTIDE-DISULFIDE OXIDOREDUCTASE RCLA-RELATED"/>
    <property type="match status" value="1"/>
</dbReference>
<dbReference type="PANTHER" id="PTHR43014">
    <property type="entry name" value="MERCURIC REDUCTASE"/>
    <property type="match status" value="1"/>
</dbReference>
<feature type="binding site" evidence="5">
    <location>
        <position position="307"/>
    </location>
    <ligand>
        <name>FAD</name>
        <dbReference type="ChEBI" id="CHEBI:57692"/>
    </ligand>
</feature>
<comment type="similarity">
    <text evidence="1">Belongs to the class-I pyridine nucleotide-disulfide oxidoreductase family.</text>
</comment>
<dbReference type="Pfam" id="PF02852">
    <property type="entry name" value="Pyr_redox_dim"/>
    <property type="match status" value="1"/>
</dbReference>
<dbReference type="EC" id="1.8.1.4" evidence="10"/>
<feature type="binding site" evidence="5">
    <location>
        <begin position="141"/>
        <end position="143"/>
    </location>
    <ligand>
        <name>FAD</name>
        <dbReference type="ChEBI" id="CHEBI:57692"/>
    </ligand>
</feature>
<evidence type="ECO:0000259" key="9">
    <source>
        <dbReference type="Pfam" id="PF07992"/>
    </source>
</evidence>
<dbReference type="EMBL" id="RAPF01000011">
    <property type="protein sequence ID" value="RKF18246.1"/>
    <property type="molecule type" value="Genomic_DNA"/>
</dbReference>
<evidence type="ECO:0000256" key="5">
    <source>
        <dbReference type="PIRSR" id="PIRSR000350-3"/>
    </source>
</evidence>
<feature type="domain" description="Pyridine nucleotide-disulphide oxidoreductase dimerisation" evidence="8">
    <location>
        <begin position="367"/>
        <end position="443"/>
    </location>
</feature>
<dbReference type="AlphaFoldDB" id="A0A420EC44"/>
<evidence type="ECO:0000256" key="7">
    <source>
        <dbReference type="SAM" id="MobiDB-lite"/>
    </source>
</evidence>
<dbReference type="Pfam" id="PF07992">
    <property type="entry name" value="Pyr_redox_2"/>
    <property type="match status" value="1"/>
</dbReference>
<keyword evidence="11" id="KW-1185">Reference proteome</keyword>
<dbReference type="GO" id="GO:0050660">
    <property type="term" value="F:flavin adenine dinucleotide binding"/>
    <property type="evidence" value="ECO:0007669"/>
    <property type="project" value="TreeGrafter"/>
</dbReference>
<evidence type="ECO:0000256" key="2">
    <source>
        <dbReference type="ARBA" id="ARBA00022630"/>
    </source>
</evidence>
<keyword evidence="2" id="KW-0285">Flavoprotein</keyword>
<organism evidence="10 11">
    <name type="scientific">Altericroceibacterium spongiae</name>
    <dbReference type="NCBI Taxonomy" id="2320269"/>
    <lineage>
        <taxon>Bacteria</taxon>
        <taxon>Pseudomonadati</taxon>
        <taxon>Pseudomonadota</taxon>
        <taxon>Alphaproteobacteria</taxon>
        <taxon>Sphingomonadales</taxon>
        <taxon>Erythrobacteraceae</taxon>
        <taxon>Altericroceibacterium</taxon>
    </lineage>
</organism>
<dbReference type="GO" id="GO:0004148">
    <property type="term" value="F:dihydrolipoyl dehydrogenase (NADH) activity"/>
    <property type="evidence" value="ECO:0007669"/>
    <property type="project" value="UniProtKB-EC"/>
</dbReference>
<comment type="cofactor">
    <cofactor evidence="5">
        <name>FAD</name>
        <dbReference type="ChEBI" id="CHEBI:57692"/>
    </cofactor>
    <text evidence="5">Binds 1 FAD per subunit.</text>
</comment>
<dbReference type="Proteomes" id="UP000284395">
    <property type="component" value="Unassembled WGS sequence"/>
</dbReference>
<evidence type="ECO:0000256" key="3">
    <source>
        <dbReference type="ARBA" id="ARBA00022827"/>
    </source>
</evidence>
<evidence type="ECO:0000256" key="4">
    <source>
        <dbReference type="PIRSR" id="PIRSR000350-2"/>
    </source>
</evidence>
<dbReference type="PRINTS" id="PR00368">
    <property type="entry name" value="FADPNR"/>
</dbReference>
<feature type="binding site" evidence="5">
    <location>
        <position position="52"/>
    </location>
    <ligand>
        <name>FAD</name>
        <dbReference type="ChEBI" id="CHEBI:57692"/>
    </ligand>
</feature>
<dbReference type="InterPro" id="IPR004099">
    <property type="entry name" value="Pyr_nucl-diS_OxRdtase_dimer"/>
</dbReference>
<feature type="domain" description="FAD/NAD(P)-binding" evidence="9">
    <location>
        <begin position="7"/>
        <end position="319"/>
    </location>
</feature>
<dbReference type="InterPro" id="IPR001100">
    <property type="entry name" value="Pyr_nuc-diS_OxRdtase"/>
</dbReference>
<evidence type="ECO:0000256" key="6">
    <source>
        <dbReference type="PIRSR" id="PIRSR000350-4"/>
    </source>
</evidence>
<comment type="caution">
    <text evidence="10">The sequence shown here is derived from an EMBL/GenBank/DDBJ whole genome shotgun (WGS) entry which is preliminary data.</text>
</comment>
<protein>
    <submittedName>
        <fullName evidence="10">Dihydrolipoyl dehydrogenase</fullName>
        <ecNumber evidence="10">1.8.1.4</ecNumber>
    </submittedName>
</protein>
<dbReference type="InterPro" id="IPR016156">
    <property type="entry name" value="FAD/NAD-linked_Rdtase_dimer_sf"/>
</dbReference>
<gene>
    <name evidence="10" type="ORF">D6851_15575</name>
</gene>
<feature type="binding site" evidence="5">
    <location>
        <position position="265"/>
    </location>
    <ligand>
        <name>NAD(+)</name>
        <dbReference type="ChEBI" id="CHEBI:57540"/>
    </ligand>
</feature>
<accession>A0A420EC44</accession>
<dbReference type="PIRSF" id="PIRSF000350">
    <property type="entry name" value="Mercury_reductase_MerA"/>
    <property type="match status" value="1"/>
</dbReference>